<keyword evidence="3 5" id="KW-0808">Transferase</keyword>
<keyword evidence="2 5" id="KW-0028">Amino-acid biosynthesis</keyword>
<comment type="subcellular location">
    <subcellularLocation>
        <location evidence="5">Cytoplasm</location>
    </subcellularLocation>
</comment>
<accession>A0ABU4NMH0</accession>
<reference evidence="6 7" key="1">
    <citation type="journal article" date="2023" name="Microb. Genom.">
        <title>Mesoterricola silvestris gen. nov., sp. nov., Mesoterricola sediminis sp. nov., Geothrix oryzae sp. nov., Geothrix edaphica sp. nov., Geothrix rubra sp. nov., and Geothrix limicola sp. nov., six novel members of Acidobacteriota isolated from soils.</title>
        <authorList>
            <person name="Weisberg A.J."/>
            <person name="Pearce E."/>
            <person name="Kramer C.G."/>
            <person name="Chang J.H."/>
            <person name="Clarke C.R."/>
        </authorList>
    </citation>
    <scope>NUCLEOTIDE SEQUENCE [LARGE SCALE GENOMIC DNA]</scope>
    <source>
        <strain evidence="6 7">ID09-01A</strain>
    </source>
</reference>
<comment type="cofactor">
    <cofactor evidence="5">
        <name>pyridoxal 5'-phosphate</name>
        <dbReference type="ChEBI" id="CHEBI:597326"/>
    </cofactor>
    <text evidence="5">Binds 1 pyridoxal phosphate per subunit.</text>
</comment>
<organism evidence="6 7">
    <name type="scientific">Streptomyces europaeiscabiei</name>
    <dbReference type="NCBI Taxonomy" id="146819"/>
    <lineage>
        <taxon>Bacteria</taxon>
        <taxon>Bacillati</taxon>
        <taxon>Actinomycetota</taxon>
        <taxon>Actinomycetes</taxon>
        <taxon>Kitasatosporales</taxon>
        <taxon>Streptomycetaceae</taxon>
        <taxon>Streptomyces</taxon>
    </lineage>
</organism>
<comment type="caution">
    <text evidence="6">The sequence shown here is derived from an EMBL/GenBank/DDBJ whole genome shotgun (WGS) entry which is preliminary data.</text>
</comment>
<keyword evidence="5" id="KW-0055">Arginine biosynthesis</keyword>
<evidence type="ECO:0000313" key="6">
    <source>
        <dbReference type="EMBL" id="MDX3704290.1"/>
    </source>
</evidence>
<dbReference type="RefSeq" id="WP_060892002.1">
    <property type="nucleotide sequence ID" value="NZ_JARAUR010000035.1"/>
</dbReference>
<proteinExistence type="inferred from homology"/>
<feature type="binding site" evidence="5">
    <location>
        <begin position="107"/>
        <end position="108"/>
    </location>
    <ligand>
        <name>pyridoxal 5'-phosphate</name>
        <dbReference type="ChEBI" id="CHEBI:597326"/>
    </ligand>
</feature>
<dbReference type="EC" id="2.6.1.11" evidence="5"/>
<comment type="catalytic activity">
    <reaction evidence="5">
        <text>N(2)-acetyl-L-ornithine + 2-oxoglutarate = N-acetyl-L-glutamate 5-semialdehyde + L-glutamate</text>
        <dbReference type="Rhea" id="RHEA:18049"/>
        <dbReference type="ChEBI" id="CHEBI:16810"/>
        <dbReference type="ChEBI" id="CHEBI:29123"/>
        <dbReference type="ChEBI" id="CHEBI:29985"/>
        <dbReference type="ChEBI" id="CHEBI:57805"/>
        <dbReference type="EC" id="2.6.1.11"/>
    </reaction>
</comment>
<dbReference type="InterPro" id="IPR015424">
    <property type="entry name" value="PyrdxlP-dep_Trfase"/>
</dbReference>
<dbReference type="InterPro" id="IPR005814">
    <property type="entry name" value="Aminotrans_3"/>
</dbReference>
<dbReference type="GO" id="GO:0003992">
    <property type="term" value="F:N2-acetyl-L-ornithine:2-oxoglutarate 5-aminotransferase activity"/>
    <property type="evidence" value="ECO:0007669"/>
    <property type="project" value="UniProtKB-EC"/>
</dbReference>
<feature type="modified residue" description="N6-(pyridoxal phosphate)lysine" evidence="5">
    <location>
        <position position="248"/>
    </location>
</feature>
<evidence type="ECO:0000313" key="7">
    <source>
        <dbReference type="Proteomes" id="UP001271274"/>
    </source>
</evidence>
<comment type="subunit">
    <text evidence="5">Homodimer.</text>
</comment>
<feature type="binding site" evidence="5">
    <location>
        <position position="276"/>
    </location>
    <ligand>
        <name>N(2)-acetyl-L-ornithine</name>
        <dbReference type="ChEBI" id="CHEBI:57805"/>
    </ligand>
</feature>
<comment type="pathway">
    <text evidence="5">Amino-acid biosynthesis; L-arginine biosynthesis; N(2)-acetyl-L-ornithine from L-glutamate: step 4/4.</text>
</comment>
<feature type="binding site" evidence="5">
    <location>
        <position position="136"/>
    </location>
    <ligand>
        <name>N(2)-acetyl-L-ornithine</name>
        <dbReference type="ChEBI" id="CHEBI:57805"/>
    </ligand>
</feature>
<dbReference type="InterPro" id="IPR015422">
    <property type="entry name" value="PyrdxlP-dep_Trfase_small"/>
</dbReference>
<comment type="miscellaneous">
    <text evidence="5">May also have succinyldiaminopimelate aminotransferase activity, thus carrying out the corresponding step in lysine biosynthesis.</text>
</comment>
<dbReference type="HAMAP" id="MF_01107">
    <property type="entry name" value="ArgD_aminotrans_3"/>
    <property type="match status" value="1"/>
</dbReference>
<feature type="binding site" evidence="5">
    <location>
        <position position="277"/>
    </location>
    <ligand>
        <name>pyridoxal 5'-phosphate</name>
        <dbReference type="ChEBI" id="CHEBI:597326"/>
    </ligand>
</feature>
<feature type="binding site" evidence="5">
    <location>
        <begin position="218"/>
        <end position="221"/>
    </location>
    <ligand>
        <name>pyridoxal 5'-phosphate</name>
        <dbReference type="ChEBI" id="CHEBI:597326"/>
    </ligand>
</feature>
<protein>
    <recommendedName>
        <fullName evidence="5">Acetylornithine aminotransferase</fullName>
        <shortName evidence="5">ACOAT</shortName>
        <ecNumber evidence="5">2.6.1.11</ecNumber>
    </recommendedName>
</protein>
<comment type="similarity">
    <text evidence="5">Belongs to the class-III pyridoxal-phosphate-dependent aminotransferase family. ArgD subfamily.</text>
</comment>
<dbReference type="SUPFAM" id="SSF53383">
    <property type="entry name" value="PLP-dependent transferases"/>
    <property type="match status" value="1"/>
</dbReference>
<dbReference type="InterPro" id="IPR049704">
    <property type="entry name" value="Aminotrans_3_PPA_site"/>
</dbReference>
<keyword evidence="1 5" id="KW-0032">Aminotransferase</keyword>
<dbReference type="Pfam" id="PF00202">
    <property type="entry name" value="Aminotran_3"/>
    <property type="match status" value="1"/>
</dbReference>
<dbReference type="CDD" id="cd00610">
    <property type="entry name" value="OAT_like"/>
    <property type="match status" value="1"/>
</dbReference>
<dbReference type="Gene3D" id="3.90.1150.10">
    <property type="entry name" value="Aspartate Aminotransferase, domain 1"/>
    <property type="match status" value="1"/>
</dbReference>
<dbReference type="PANTHER" id="PTHR11986">
    <property type="entry name" value="AMINOTRANSFERASE CLASS III"/>
    <property type="match status" value="1"/>
</dbReference>
<dbReference type="InterPro" id="IPR004636">
    <property type="entry name" value="AcOrn/SuccOrn_fam"/>
</dbReference>
<dbReference type="Gene3D" id="3.40.640.10">
    <property type="entry name" value="Type I PLP-dependent aspartate aminotransferase-like (Major domain)"/>
    <property type="match status" value="1"/>
</dbReference>
<evidence type="ECO:0000256" key="5">
    <source>
        <dbReference type="HAMAP-Rule" id="MF_01107"/>
    </source>
</evidence>
<evidence type="ECO:0000256" key="4">
    <source>
        <dbReference type="ARBA" id="ARBA00022898"/>
    </source>
</evidence>
<keyword evidence="4 5" id="KW-0663">Pyridoxal phosphate</keyword>
<dbReference type="NCBIfam" id="NF002325">
    <property type="entry name" value="PRK01278.1"/>
    <property type="match status" value="1"/>
</dbReference>
<keyword evidence="7" id="KW-1185">Reference proteome</keyword>
<dbReference type="InterPro" id="IPR050103">
    <property type="entry name" value="Class-III_PLP-dep_AT"/>
</dbReference>
<name>A0ABU4NMH0_9ACTN</name>
<dbReference type="PIRSF" id="PIRSF000521">
    <property type="entry name" value="Transaminase_4ab_Lys_Orn"/>
    <property type="match status" value="1"/>
</dbReference>
<evidence type="ECO:0000256" key="3">
    <source>
        <dbReference type="ARBA" id="ARBA00022679"/>
    </source>
</evidence>
<evidence type="ECO:0000256" key="2">
    <source>
        <dbReference type="ARBA" id="ARBA00022605"/>
    </source>
</evidence>
<evidence type="ECO:0000256" key="1">
    <source>
        <dbReference type="ARBA" id="ARBA00022576"/>
    </source>
</evidence>
<dbReference type="NCBIfam" id="TIGR00707">
    <property type="entry name" value="argD"/>
    <property type="match status" value="1"/>
</dbReference>
<dbReference type="NCBIfam" id="NF002874">
    <property type="entry name" value="PRK03244.1"/>
    <property type="match status" value="1"/>
</dbReference>
<sequence>MTANDELTQRWQGSLMNNYGTPKLSLVRGAGTRVWDADGKEYVDYVGGIAVNALGHAHPAVVEAVSTQIASLGHVSNLFIAEPPVALAERLLEHFGRDGKVFFCNSGAEANEGAFKIGRLTGRTHMVATVGGFHGRTMGALALTGQPGKQTGFHPLPGDVTHVPYGDAQALAAAVTEETALVIIEPVQGEKGVVVPPAGYLKAARAITAATGSLLVLDEVQTGVGRTGHWFEYQAHEGVLPDVVTLAKGLGGGLPLGATVAFGRAADLLQPGQHGTTFGGNPVACAAGLAVLETIRAEGLLENVKRQSEKLRNGIESLGDPMIGHVRGAGLLLGIVLTEPLAPLAQQAAQDAGFLVNAPAPDVVRLMPALNIGDAEVDALLQALPGILDAARAAHEDSGDGRAGE</sequence>
<gene>
    <name evidence="5" type="primary">argD</name>
    <name evidence="6" type="ORF">PV662_31955</name>
</gene>
<dbReference type="EMBL" id="JARAYU010000014">
    <property type="protein sequence ID" value="MDX3704290.1"/>
    <property type="molecule type" value="Genomic_DNA"/>
</dbReference>
<dbReference type="InterPro" id="IPR015421">
    <property type="entry name" value="PyrdxlP-dep_Trfase_major"/>
</dbReference>
<feature type="binding site" evidence="5">
    <location>
        <position position="133"/>
    </location>
    <ligand>
        <name>pyridoxal 5'-phosphate</name>
        <dbReference type="ChEBI" id="CHEBI:597326"/>
    </ligand>
</feature>
<keyword evidence="5" id="KW-0963">Cytoplasm</keyword>
<dbReference type="PROSITE" id="PS00600">
    <property type="entry name" value="AA_TRANSFER_CLASS_3"/>
    <property type="match status" value="1"/>
</dbReference>
<dbReference type="PANTHER" id="PTHR11986:SF79">
    <property type="entry name" value="ACETYLORNITHINE AMINOTRANSFERASE, MITOCHONDRIAL"/>
    <property type="match status" value="1"/>
</dbReference>
<dbReference type="Proteomes" id="UP001271274">
    <property type="component" value="Unassembled WGS sequence"/>
</dbReference>